<evidence type="ECO:0000313" key="10">
    <source>
        <dbReference type="EMBL" id="SNS31412.1"/>
    </source>
</evidence>
<keyword evidence="6 8" id="KW-0413">Isomerase</keyword>
<name>A0A239DHB2_9BURK</name>
<dbReference type="InterPro" id="IPR046348">
    <property type="entry name" value="SIS_dom_sf"/>
</dbReference>
<dbReference type="FunFam" id="3.40.50.10490:FF:000018">
    <property type="entry name" value="Glucose-6-phosphate isomerase"/>
    <property type="match status" value="1"/>
</dbReference>
<dbReference type="InterPro" id="IPR018189">
    <property type="entry name" value="Phosphoglucose_isomerase_CS"/>
</dbReference>
<feature type="active site" evidence="8">
    <location>
        <position position="513"/>
    </location>
</feature>
<dbReference type="GO" id="GO:0051156">
    <property type="term" value="P:glucose 6-phosphate metabolic process"/>
    <property type="evidence" value="ECO:0007669"/>
    <property type="project" value="TreeGrafter"/>
</dbReference>
<dbReference type="GO" id="GO:0006094">
    <property type="term" value="P:gluconeogenesis"/>
    <property type="evidence" value="ECO:0007669"/>
    <property type="project" value="UniProtKB-UniRule"/>
</dbReference>
<dbReference type="Gene3D" id="3.40.50.10490">
    <property type="entry name" value="Glucose-6-phosphate isomerase like protein, domain 1"/>
    <property type="match status" value="2"/>
</dbReference>
<dbReference type="RefSeq" id="WP_089398047.1">
    <property type="nucleotide sequence ID" value="NZ_FZOT01000002.1"/>
</dbReference>
<dbReference type="InterPro" id="IPR023096">
    <property type="entry name" value="G6P_Isomerase_C"/>
</dbReference>
<sequence>MPHPSLTSLPAFADLQAHYAHASQWQLRQLFAGDPQRFKRFSVEAAGLLLDYSKNRISEETLALLLRLAQERDLEARRDAMFAGEKINATEQRAVLHTALRAPRGAGPTLDGQDVTQEVHAVLDHMRRFSEQVRSGQWLGCSGKAITDIVNIGIGGSDLGPEMVTRALRPLVHPRLSLHFVSNVDGHDLDAALSGLDPETTLFVIASKTFTTRETMMNAHSARSWFLKKRGEADLPRHFVAVSTNTDGVRQFGIDPENMFPFWDWVGGRYSVWSAIGLPVALAIGFERFREFLDGAHAMDQHFRTEPLARNMPVLLGLIGLWYRNFFHYGSVSIAPYHQDLSQFPAYLQQLGMESNGKQVTFDGGPVGIDTCPVIWGDVGTNGQHAYFQLLHQGTDVTPTDFIAALTPAHGLPGHHAVLLANCFAQAEAFMKGKTADEVRAEMQAQKLSNEQVEQLVPHRTFPGNRPSNMILMEALTPAALGALIALYEHKTFVQGVMWDVNSFDQWGVELGKVLAKNIESELEGQPRPELHDSSTNALIARARACLNL</sequence>
<evidence type="ECO:0000256" key="1">
    <source>
        <dbReference type="ARBA" id="ARBA00004926"/>
    </source>
</evidence>
<comment type="similarity">
    <text evidence="2 8 9">Belongs to the GPI family.</text>
</comment>
<keyword evidence="5 8" id="KW-0324">Glycolysis</keyword>
<gene>
    <name evidence="8" type="primary">pgi</name>
    <name evidence="10" type="ORF">SAMN06265795_102170</name>
</gene>
<evidence type="ECO:0000256" key="5">
    <source>
        <dbReference type="ARBA" id="ARBA00023152"/>
    </source>
</evidence>
<dbReference type="GO" id="GO:0097367">
    <property type="term" value="F:carbohydrate derivative binding"/>
    <property type="evidence" value="ECO:0007669"/>
    <property type="project" value="InterPro"/>
</dbReference>
<dbReference type="UniPathway" id="UPA00109">
    <property type="reaction ID" value="UER00181"/>
</dbReference>
<accession>A0A239DHB2</accession>
<dbReference type="EMBL" id="FZOT01000002">
    <property type="protein sequence ID" value="SNS31412.1"/>
    <property type="molecule type" value="Genomic_DNA"/>
</dbReference>
<dbReference type="Pfam" id="PF00342">
    <property type="entry name" value="PGI"/>
    <property type="match status" value="1"/>
</dbReference>
<dbReference type="PROSITE" id="PS51463">
    <property type="entry name" value="P_GLUCOSE_ISOMERASE_3"/>
    <property type="match status" value="1"/>
</dbReference>
<comment type="function">
    <text evidence="8">Catalyzes the reversible isomerization of glucose-6-phosphate to fructose-6-phosphate.</text>
</comment>
<dbReference type="InterPro" id="IPR035476">
    <property type="entry name" value="SIS_PGI_1"/>
</dbReference>
<dbReference type="CDD" id="cd05016">
    <property type="entry name" value="SIS_PGI_2"/>
    <property type="match status" value="1"/>
</dbReference>
<dbReference type="GO" id="GO:0004347">
    <property type="term" value="F:glucose-6-phosphate isomerase activity"/>
    <property type="evidence" value="ECO:0007669"/>
    <property type="project" value="UniProtKB-UniRule"/>
</dbReference>
<dbReference type="EC" id="5.3.1.9" evidence="8"/>
<keyword evidence="4 8" id="KW-0963">Cytoplasm</keyword>
<dbReference type="CDD" id="cd05015">
    <property type="entry name" value="SIS_PGI_1"/>
    <property type="match status" value="1"/>
</dbReference>
<feature type="active site" description="Proton donor" evidence="8">
    <location>
        <position position="354"/>
    </location>
</feature>
<comment type="catalytic activity">
    <reaction evidence="7 8 9">
        <text>alpha-D-glucose 6-phosphate = beta-D-fructose 6-phosphate</text>
        <dbReference type="Rhea" id="RHEA:11816"/>
        <dbReference type="ChEBI" id="CHEBI:57634"/>
        <dbReference type="ChEBI" id="CHEBI:58225"/>
        <dbReference type="EC" id="5.3.1.9"/>
    </reaction>
</comment>
<reference evidence="10 11" key="1">
    <citation type="submission" date="2017-06" db="EMBL/GenBank/DDBJ databases">
        <authorList>
            <person name="Kim H.J."/>
            <person name="Triplett B.A."/>
        </authorList>
    </citation>
    <scope>NUCLEOTIDE SEQUENCE [LARGE SCALE GENOMIC DNA]</scope>
    <source>
        <strain evidence="10 11">U15</strain>
    </source>
</reference>
<dbReference type="InterPro" id="IPR001672">
    <property type="entry name" value="G6P_Isomerase"/>
</dbReference>
<evidence type="ECO:0000256" key="8">
    <source>
        <dbReference type="HAMAP-Rule" id="MF_00473"/>
    </source>
</evidence>
<evidence type="ECO:0000256" key="7">
    <source>
        <dbReference type="ARBA" id="ARBA00029321"/>
    </source>
</evidence>
<protein>
    <recommendedName>
        <fullName evidence="8">Glucose-6-phosphate isomerase</fullName>
        <shortName evidence="8">GPI</shortName>
        <ecNumber evidence="8">5.3.1.9</ecNumber>
    </recommendedName>
    <alternativeName>
        <fullName evidence="8">Phosphoglucose isomerase</fullName>
        <shortName evidence="8">PGI</shortName>
    </alternativeName>
    <alternativeName>
        <fullName evidence="8">Phosphohexose isomerase</fullName>
        <shortName evidence="8">PHI</shortName>
    </alternativeName>
</protein>
<dbReference type="SUPFAM" id="SSF53697">
    <property type="entry name" value="SIS domain"/>
    <property type="match status" value="1"/>
</dbReference>
<evidence type="ECO:0000256" key="4">
    <source>
        <dbReference type="ARBA" id="ARBA00022490"/>
    </source>
</evidence>
<dbReference type="OrthoDB" id="140919at2"/>
<keyword evidence="3 8" id="KW-0312">Gluconeogenesis</keyword>
<comment type="subcellular location">
    <subcellularLocation>
        <location evidence="8">Cytoplasm</location>
    </subcellularLocation>
</comment>
<evidence type="ECO:0000256" key="9">
    <source>
        <dbReference type="RuleBase" id="RU000612"/>
    </source>
</evidence>
<proteinExistence type="inferred from homology"/>
<dbReference type="PRINTS" id="PR00662">
    <property type="entry name" value="G6PISOMERASE"/>
</dbReference>
<keyword evidence="11" id="KW-1185">Reference proteome</keyword>
<dbReference type="GO" id="GO:0006096">
    <property type="term" value="P:glycolytic process"/>
    <property type="evidence" value="ECO:0007669"/>
    <property type="project" value="UniProtKB-UniRule"/>
</dbReference>
<evidence type="ECO:0000313" key="11">
    <source>
        <dbReference type="Proteomes" id="UP000198284"/>
    </source>
</evidence>
<dbReference type="Gene3D" id="1.10.1390.10">
    <property type="match status" value="1"/>
</dbReference>
<dbReference type="GO" id="GO:0048029">
    <property type="term" value="F:monosaccharide binding"/>
    <property type="evidence" value="ECO:0007669"/>
    <property type="project" value="TreeGrafter"/>
</dbReference>
<dbReference type="PROSITE" id="PS00174">
    <property type="entry name" value="P_GLUCOSE_ISOMERASE_2"/>
    <property type="match status" value="1"/>
</dbReference>
<dbReference type="PANTHER" id="PTHR11469:SF1">
    <property type="entry name" value="GLUCOSE-6-PHOSPHATE ISOMERASE"/>
    <property type="match status" value="1"/>
</dbReference>
<dbReference type="FunFam" id="1.10.1390.10:FF:000001">
    <property type="entry name" value="Glucose-6-phosphate isomerase"/>
    <property type="match status" value="1"/>
</dbReference>
<organism evidence="10 11">
    <name type="scientific">Noviherbaspirillum humi</name>
    <dbReference type="NCBI Taxonomy" id="1688639"/>
    <lineage>
        <taxon>Bacteria</taxon>
        <taxon>Pseudomonadati</taxon>
        <taxon>Pseudomonadota</taxon>
        <taxon>Betaproteobacteria</taxon>
        <taxon>Burkholderiales</taxon>
        <taxon>Oxalobacteraceae</taxon>
        <taxon>Noviherbaspirillum</taxon>
    </lineage>
</organism>
<dbReference type="UniPathway" id="UPA00138"/>
<dbReference type="GO" id="GO:0005829">
    <property type="term" value="C:cytosol"/>
    <property type="evidence" value="ECO:0007669"/>
    <property type="project" value="TreeGrafter"/>
</dbReference>
<feature type="active site" evidence="8">
    <location>
        <position position="385"/>
    </location>
</feature>
<evidence type="ECO:0000256" key="2">
    <source>
        <dbReference type="ARBA" id="ARBA00006604"/>
    </source>
</evidence>
<comment type="pathway">
    <text evidence="1 8 9">Carbohydrate degradation; glycolysis; D-glyceraldehyde 3-phosphate and glycerone phosphate from D-glucose: step 2/4.</text>
</comment>
<dbReference type="PROSITE" id="PS00765">
    <property type="entry name" value="P_GLUCOSE_ISOMERASE_1"/>
    <property type="match status" value="1"/>
</dbReference>
<dbReference type="AlphaFoldDB" id="A0A239DHB2"/>
<dbReference type="Proteomes" id="UP000198284">
    <property type="component" value="Unassembled WGS sequence"/>
</dbReference>
<evidence type="ECO:0000256" key="6">
    <source>
        <dbReference type="ARBA" id="ARBA00023235"/>
    </source>
</evidence>
<dbReference type="NCBIfam" id="NF001211">
    <property type="entry name" value="PRK00179.1"/>
    <property type="match status" value="1"/>
</dbReference>
<dbReference type="PANTHER" id="PTHR11469">
    <property type="entry name" value="GLUCOSE-6-PHOSPHATE ISOMERASE"/>
    <property type="match status" value="1"/>
</dbReference>
<evidence type="ECO:0000256" key="3">
    <source>
        <dbReference type="ARBA" id="ARBA00022432"/>
    </source>
</evidence>
<dbReference type="HAMAP" id="MF_00473">
    <property type="entry name" value="G6P_isomerase"/>
    <property type="match status" value="1"/>
</dbReference>
<dbReference type="InterPro" id="IPR035482">
    <property type="entry name" value="SIS_PGI_2"/>
</dbReference>
<comment type="pathway">
    <text evidence="8">Carbohydrate biosynthesis; gluconeogenesis.</text>
</comment>